<evidence type="ECO:0000313" key="4">
    <source>
        <dbReference type="Proteomes" id="UP001631957"/>
    </source>
</evidence>
<dbReference type="RefSeq" id="WP_319132312.1">
    <property type="nucleotide sequence ID" value="NZ_JBJVNI010000017.1"/>
</dbReference>
<dbReference type="SUPFAM" id="SSF46689">
    <property type="entry name" value="Homeodomain-like"/>
    <property type="match status" value="1"/>
</dbReference>
<comment type="caution">
    <text evidence="3">The sequence shown here is derived from an EMBL/GenBank/DDBJ whole genome shotgun (WGS) entry which is preliminary data.</text>
</comment>
<dbReference type="InterPro" id="IPR001584">
    <property type="entry name" value="Integrase_cat-core"/>
</dbReference>
<reference evidence="3 4" key="1">
    <citation type="submission" date="2024-12" db="EMBL/GenBank/DDBJ databases">
        <title>Forecasting of Potato common scab and diversities of Pathogenic streptomyces spp. in china.</title>
        <authorList>
            <person name="Handique U."/>
            <person name="Wu J."/>
        </authorList>
    </citation>
    <scope>NUCLEOTIDE SEQUENCE [LARGE SCALE GENOMIC DNA]</scope>
    <source>
        <strain evidence="3 4">ZRIMU1530</strain>
    </source>
</reference>
<accession>A0ABW9I1K9</accession>
<organism evidence="3 4">
    <name type="scientific">Streptomyces niveiscabiei</name>
    <dbReference type="NCBI Taxonomy" id="164115"/>
    <lineage>
        <taxon>Bacteria</taxon>
        <taxon>Bacillati</taxon>
        <taxon>Actinomycetota</taxon>
        <taxon>Actinomycetes</taxon>
        <taxon>Kitasatosporales</taxon>
        <taxon>Streptomycetaceae</taxon>
        <taxon>Streptomyces</taxon>
    </lineage>
</organism>
<dbReference type="InterPro" id="IPR036397">
    <property type="entry name" value="RNaseH_sf"/>
</dbReference>
<dbReference type="InterPro" id="IPR012337">
    <property type="entry name" value="RNaseH-like_sf"/>
</dbReference>
<keyword evidence="4" id="KW-1185">Reference proteome</keyword>
<dbReference type="Pfam" id="PF13565">
    <property type="entry name" value="HTH_32"/>
    <property type="match status" value="1"/>
</dbReference>
<dbReference type="EMBL" id="JBJVNI010000017">
    <property type="protein sequence ID" value="MFM9612908.1"/>
    <property type="molecule type" value="Genomic_DNA"/>
</dbReference>
<gene>
    <name evidence="3" type="ORF">ACKI18_29935</name>
</gene>
<name>A0ABW9I1K9_9ACTN</name>
<sequence length="400" mass="44758">MALRMLYLVFLRLLGLLLLLSRSQQTKDAELLALRHENAVLRRQLGVRPHLTWPDRAVLAALALRLPSRLRRHRLFTPGTLLTWHRRLLHWKWKQKPARTGRPPISEELTALILRLARENPTWGSTRIQGELRRLGHRVGASTIRRILRSAGLGPAPRRSRSAPTWREFVRAQASGLLAADFFHMDTAALTRLYAFVVMEVGTRTVHILGVTAHPTAAWATQLSRNLLANLADRAAGFRYLLRDRDSRYTQAFDAVFTADGIEILKSAPQTPRMNAHVERFICSVRAECTDRMLICNEQHARRVLAEYAEHYNSEGRTGPCTFAHQPTIRTSSPSPPSTSSATTSSADSSTSTATQPDEDHDSLTNAQLNACEGLLAPNRSCGGTPPVRHHPYTSPHQDG</sequence>
<dbReference type="InterPro" id="IPR050900">
    <property type="entry name" value="Transposase_IS3/IS150/IS904"/>
</dbReference>
<dbReference type="Pfam" id="PF13683">
    <property type="entry name" value="rve_3"/>
    <property type="match status" value="1"/>
</dbReference>
<evidence type="ECO:0000313" key="3">
    <source>
        <dbReference type="EMBL" id="MFM9612908.1"/>
    </source>
</evidence>
<evidence type="ECO:0000259" key="2">
    <source>
        <dbReference type="PROSITE" id="PS50994"/>
    </source>
</evidence>
<dbReference type="PROSITE" id="PS50994">
    <property type="entry name" value="INTEGRASE"/>
    <property type="match status" value="1"/>
</dbReference>
<dbReference type="InterPro" id="IPR009057">
    <property type="entry name" value="Homeodomain-like_sf"/>
</dbReference>
<dbReference type="Proteomes" id="UP001631957">
    <property type="component" value="Unassembled WGS sequence"/>
</dbReference>
<feature type="region of interest" description="Disordered" evidence="1">
    <location>
        <begin position="316"/>
        <end position="400"/>
    </location>
</feature>
<protein>
    <submittedName>
        <fullName evidence="3">Integrase core domain-containing protein</fullName>
    </submittedName>
</protein>
<proteinExistence type="predicted"/>
<dbReference type="PANTHER" id="PTHR46889">
    <property type="entry name" value="TRANSPOSASE INSF FOR INSERTION SEQUENCE IS3B-RELATED"/>
    <property type="match status" value="1"/>
</dbReference>
<dbReference type="Gene3D" id="3.30.420.10">
    <property type="entry name" value="Ribonuclease H-like superfamily/Ribonuclease H"/>
    <property type="match status" value="1"/>
</dbReference>
<evidence type="ECO:0000256" key="1">
    <source>
        <dbReference type="SAM" id="MobiDB-lite"/>
    </source>
</evidence>
<feature type="compositionally biased region" description="Low complexity" evidence="1">
    <location>
        <begin position="338"/>
        <end position="355"/>
    </location>
</feature>
<dbReference type="PANTHER" id="PTHR46889:SF4">
    <property type="entry name" value="TRANSPOSASE INSO FOR INSERTION SEQUENCE ELEMENT IS911B-RELATED"/>
    <property type="match status" value="1"/>
</dbReference>
<feature type="domain" description="Integrase catalytic" evidence="2">
    <location>
        <begin position="160"/>
        <end position="335"/>
    </location>
</feature>
<dbReference type="SUPFAM" id="SSF53098">
    <property type="entry name" value="Ribonuclease H-like"/>
    <property type="match status" value="1"/>
</dbReference>